<dbReference type="FunFam" id="3.40.50.300:FF:000221">
    <property type="entry name" value="Multidrug ABC transporter ATP-binding protein"/>
    <property type="match status" value="1"/>
</dbReference>
<evidence type="ECO:0000259" key="12">
    <source>
        <dbReference type="PROSITE" id="PS50929"/>
    </source>
</evidence>
<evidence type="ECO:0000256" key="9">
    <source>
        <dbReference type="SAM" id="MobiDB-lite"/>
    </source>
</evidence>
<dbReference type="EMBL" id="LSZP01000059">
    <property type="protein sequence ID" value="KXU34324.1"/>
    <property type="molecule type" value="Genomic_DNA"/>
</dbReference>
<feature type="transmembrane region" description="Helical" evidence="10">
    <location>
        <begin position="184"/>
        <end position="212"/>
    </location>
</feature>
<evidence type="ECO:0000256" key="5">
    <source>
        <dbReference type="ARBA" id="ARBA00022741"/>
    </source>
</evidence>
<keyword evidence="8 10" id="KW-0472">Membrane</keyword>
<feature type="transmembrane region" description="Helical" evidence="10">
    <location>
        <begin position="95"/>
        <end position="115"/>
    </location>
</feature>
<keyword evidence="4 10" id="KW-0812">Transmembrane</keyword>
<dbReference type="InterPro" id="IPR003439">
    <property type="entry name" value="ABC_transporter-like_ATP-bd"/>
</dbReference>
<dbReference type="InterPro" id="IPR027417">
    <property type="entry name" value="P-loop_NTPase"/>
</dbReference>
<dbReference type="Pfam" id="PF00005">
    <property type="entry name" value="ABC_tran"/>
    <property type="match status" value="1"/>
</dbReference>
<keyword evidence="5" id="KW-0547">Nucleotide-binding</keyword>
<evidence type="ECO:0000256" key="4">
    <source>
        <dbReference type="ARBA" id="ARBA00022692"/>
    </source>
</evidence>
<dbReference type="PROSITE" id="PS50893">
    <property type="entry name" value="ABC_TRANSPORTER_2"/>
    <property type="match status" value="1"/>
</dbReference>
<dbReference type="GO" id="GO:0005886">
    <property type="term" value="C:plasma membrane"/>
    <property type="evidence" value="ECO:0007669"/>
    <property type="project" value="UniProtKB-SubCell"/>
</dbReference>
<comment type="subcellular location">
    <subcellularLocation>
        <location evidence="1">Cell membrane</location>
        <topology evidence="1">Multi-pass membrane protein</topology>
    </subcellularLocation>
</comment>
<feature type="region of interest" description="Disordered" evidence="9">
    <location>
        <begin position="1"/>
        <end position="21"/>
    </location>
</feature>
<dbReference type="Pfam" id="PF00664">
    <property type="entry name" value="ABC_membrane"/>
    <property type="match status" value="1"/>
</dbReference>
<keyword evidence="6" id="KW-0067">ATP-binding</keyword>
<dbReference type="InterPro" id="IPR039421">
    <property type="entry name" value="Type_1_exporter"/>
</dbReference>
<evidence type="ECO:0000256" key="3">
    <source>
        <dbReference type="ARBA" id="ARBA00022475"/>
    </source>
</evidence>
<dbReference type="CDD" id="cd03254">
    <property type="entry name" value="ABCC_Glucan_exporter_like"/>
    <property type="match status" value="1"/>
</dbReference>
<dbReference type="SUPFAM" id="SSF52540">
    <property type="entry name" value="P-loop containing nucleoside triphosphate hydrolases"/>
    <property type="match status" value="1"/>
</dbReference>
<evidence type="ECO:0000313" key="14">
    <source>
        <dbReference type="Proteomes" id="UP000071392"/>
    </source>
</evidence>
<feature type="domain" description="ABC transmembrane type-1" evidence="12">
    <location>
        <begin position="59"/>
        <end position="338"/>
    </location>
</feature>
<dbReference type="InterPro" id="IPR011527">
    <property type="entry name" value="ABC1_TM_dom"/>
</dbReference>
<dbReference type="GO" id="GO:0034040">
    <property type="term" value="F:ATPase-coupled lipid transmembrane transporter activity"/>
    <property type="evidence" value="ECO:0007669"/>
    <property type="project" value="TreeGrafter"/>
</dbReference>
<feature type="transmembrane region" description="Helical" evidence="10">
    <location>
        <begin position="58"/>
        <end position="83"/>
    </location>
</feature>
<keyword evidence="3" id="KW-1003">Cell membrane</keyword>
<keyword evidence="2" id="KW-0813">Transport</keyword>
<dbReference type="RefSeq" id="WP_068713047.1">
    <property type="nucleotide sequence ID" value="NZ_LSZP01000059.1"/>
</dbReference>
<dbReference type="Proteomes" id="UP000071392">
    <property type="component" value="Unassembled WGS sequence"/>
</dbReference>
<reference evidence="13 14" key="1">
    <citation type="submission" date="2016-02" db="EMBL/GenBank/DDBJ databases">
        <authorList>
            <person name="Wen L."/>
            <person name="He K."/>
            <person name="Yang H."/>
        </authorList>
    </citation>
    <scope>NUCLEOTIDE SEQUENCE [LARGE SCALE GENOMIC DNA]</scope>
    <source>
        <strain evidence="13 14">CV41</strain>
    </source>
</reference>
<dbReference type="GO" id="GO:0140359">
    <property type="term" value="F:ABC-type transporter activity"/>
    <property type="evidence" value="ECO:0007669"/>
    <property type="project" value="InterPro"/>
</dbReference>
<sequence>MSTAKTKVAESAQTPPPPAKEALTLNDTDHENEVQFKPLEWGLIRRLFGYAKPVKGKVAWLVALTLTRSVQLPMITWAVSLIISGPIAGHDTQMLLWALLGYLVLALSTDGIFHFRMRFALEVGESVVSGLRTEIFEKVQRQPMGFFHRVKLGRVLGRVTSDVESLRVGIQDVLFVTITQGGQLIVAAIIMAFCDFVLFLVVVGMAPILWGVNRHFRMRLSSESRAASESFSRVTATLAESVNGIRVTQGFVRQETNAGLFRNLLNTHSRFNLALARTSAILIPMLELNSQFFIAILLMVGGWRTFHDLMTIADLIQFFFLANLFFSPLATLGAQYNNALVAMAGAERVFWLIDHKPDWEDAPDAQPLPDPRGQGAAITRGARVEFRNVTFGYDPQKPVLHDINFTAEPGQTIGLVGHTGSGKSSIIGLVAKFYLPTAGEVFVDAHEVRTITSHSLHQQMGIVQQQNFLFTGTVLENIRMSRPEASDDEVREAARRLDCLDIFEALPDGLLTEVGERGSGLSVGQRQLICFTRALLADPRIVILDEATSSIDAMTEARLQTALVELLRGRTSFIVAHRLSTIRHADQVLVLDQGRIVERGRHEELVALGGRYNELYSQFVQTAGD</sequence>
<proteinExistence type="predicted"/>
<dbReference type="STRING" id="1548208.AXK12_07565"/>
<evidence type="ECO:0000259" key="11">
    <source>
        <dbReference type="PROSITE" id="PS50893"/>
    </source>
</evidence>
<dbReference type="CDD" id="cd07346">
    <property type="entry name" value="ABC_6TM_exporters"/>
    <property type="match status" value="1"/>
</dbReference>
<dbReference type="AlphaFoldDB" id="A0A139SIK2"/>
<keyword evidence="7 10" id="KW-1133">Transmembrane helix</keyword>
<dbReference type="PANTHER" id="PTHR24221">
    <property type="entry name" value="ATP-BINDING CASSETTE SUB-FAMILY B"/>
    <property type="match status" value="1"/>
</dbReference>
<dbReference type="GO" id="GO:0016887">
    <property type="term" value="F:ATP hydrolysis activity"/>
    <property type="evidence" value="ECO:0007669"/>
    <property type="project" value="InterPro"/>
</dbReference>
<evidence type="ECO:0000256" key="6">
    <source>
        <dbReference type="ARBA" id="ARBA00022840"/>
    </source>
</evidence>
<dbReference type="Gene3D" id="1.20.1560.10">
    <property type="entry name" value="ABC transporter type 1, transmembrane domain"/>
    <property type="match status" value="1"/>
</dbReference>
<dbReference type="OrthoDB" id="9761126at2"/>
<dbReference type="SUPFAM" id="SSF90123">
    <property type="entry name" value="ABC transporter transmembrane region"/>
    <property type="match status" value="1"/>
</dbReference>
<dbReference type="Gene3D" id="3.40.50.300">
    <property type="entry name" value="P-loop containing nucleotide triphosphate hydrolases"/>
    <property type="match status" value="1"/>
</dbReference>
<dbReference type="PANTHER" id="PTHR24221:SF654">
    <property type="entry name" value="ATP-BINDING CASSETTE SUB-FAMILY B MEMBER 6"/>
    <property type="match status" value="1"/>
</dbReference>
<organism evidence="13 14">
    <name type="scientific">Cephaloticoccus capnophilus</name>
    <dbReference type="NCBI Taxonomy" id="1548208"/>
    <lineage>
        <taxon>Bacteria</taxon>
        <taxon>Pseudomonadati</taxon>
        <taxon>Verrucomicrobiota</taxon>
        <taxon>Opitutia</taxon>
        <taxon>Opitutales</taxon>
        <taxon>Opitutaceae</taxon>
        <taxon>Cephaloticoccus</taxon>
    </lineage>
</organism>
<name>A0A139SIK2_9BACT</name>
<dbReference type="InterPro" id="IPR036640">
    <property type="entry name" value="ABC1_TM_sf"/>
</dbReference>
<dbReference type="InterPro" id="IPR003593">
    <property type="entry name" value="AAA+_ATPase"/>
</dbReference>
<evidence type="ECO:0000313" key="13">
    <source>
        <dbReference type="EMBL" id="KXU34324.1"/>
    </source>
</evidence>
<evidence type="ECO:0000256" key="1">
    <source>
        <dbReference type="ARBA" id="ARBA00004651"/>
    </source>
</evidence>
<dbReference type="SMART" id="SM00382">
    <property type="entry name" value="AAA"/>
    <property type="match status" value="1"/>
</dbReference>
<evidence type="ECO:0000256" key="10">
    <source>
        <dbReference type="SAM" id="Phobius"/>
    </source>
</evidence>
<evidence type="ECO:0000256" key="2">
    <source>
        <dbReference type="ARBA" id="ARBA00022448"/>
    </source>
</evidence>
<feature type="transmembrane region" description="Helical" evidence="10">
    <location>
        <begin position="315"/>
        <end position="334"/>
    </location>
</feature>
<accession>A0A139SIK2</accession>
<feature type="domain" description="ABC transporter" evidence="11">
    <location>
        <begin position="384"/>
        <end position="618"/>
    </location>
</feature>
<keyword evidence="14" id="KW-1185">Reference proteome</keyword>
<dbReference type="PROSITE" id="PS50929">
    <property type="entry name" value="ABC_TM1F"/>
    <property type="match status" value="1"/>
</dbReference>
<comment type="caution">
    <text evidence="13">The sequence shown here is derived from an EMBL/GenBank/DDBJ whole genome shotgun (WGS) entry which is preliminary data.</text>
</comment>
<protein>
    <submittedName>
        <fullName evidence="13">Sugar ABC transporter</fullName>
    </submittedName>
</protein>
<evidence type="ECO:0000256" key="8">
    <source>
        <dbReference type="ARBA" id="ARBA00023136"/>
    </source>
</evidence>
<evidence type="ECO:0000256" key="7">
    <source>
        <dbReference type="ARBA" id="ARBA00022989"/>
    </source>
</evidence>
<dbReference type="GO" id="GO:0005524">
    <property type="term" value="F:ATP binding"/>
    <property type="evidence" value="ECO:0007669"/>
    <property type="project" value="UniProtKB-KW"/>
</dbReference>
<feature type="transmembrane region" description="Helical" evidence="10">
    <location>
        <begin position="280"/>
        <end position="303"/>
    </location>
</feature>
<gene>
    <name evidence="13" type="ORF">AXK12_07565</name>
</gene>